<dbReference type="PROSITE" id="PS00071">
    <property type="entry name" value="GAPDH"/>
    <property type="match status" value="1"/>
</dbReference>
<dbReference type="PIRSF" id="PIRSF000149">
    <property type="entry name" value="GAP_DH"/>
    <property type="match status" value="1"/>
</dbReference>
<feature type="site" description="Activates thiol group during catalysis" evidence="6">
    <location>
        <position position="179"/>
    </location>
</feature>
<feature type="binding site" evidence="5">
    <location>
        <position position="78"/>
    </location>
    <ligand>
        <name>NAD(+)</name>
        <dbReference type="ChEBI" id="CHEBI:57540"/>
    </ligand>
</feature>
<dbReference type="InterPro" id="IPR006424">
    <property type="entry name" value="Glyceraldehyde-3-P_DH_1"/>
</dbReference>
<dbReference type="NCBIfam" id="NF005830">
    <property type="entry name" value="PRK07729.1"/>
    <property type="match status" value="1"/>
</dbReference>
<name>A0A1D2YSX1_9BACI</name>
<dbReference type="AlphaFoldDB" id="A0A1D2YSX1"/>
<feature type="binding site" evidence="4">
    <location>
        <begin position="210"/>
        <end position="211"/>
    </location>
    <ligand>
        <name>D-glyceraldehyde 3-phosphate</name>
        <dbReference type="ChEBI" id="CHEBI:59776"/>
    </ligand>
</feature>
<dbReference type="Proteomes" id="UP000243739">
    <property type="component" value="Unassembled WGS sequence"/>
</dbReference>
<feature type="binding site" evidence="4">
    <location>
        <begin position="151"/>
        <end position="153"/>
    </location>
    <ligand>
        <name>D-glyceraldehyde 3-phosphate</name>
        <dbReference type="ChEBI" id="CHEBI:59776"/>
    </ligand>
</feature>
<dbReference type="InterPro" id="IPR036291">
    <property type="entry name" value="NAD(P)-bd_dom_sf"/>
</dbReference>
<sequence length="345" mass="38542">MPIKIAINGFGRIGRMVYRRTLQDPDLDVVAVNASYTPKQLAHMLKYDSVHGKLDADIKVREDRIIVDGKETKIISERDPEKLPWKLLDIEVVIEATGKFRDREGASKHLKAGAKKVIITAPAKNEDVTIVMGVNEEIYDHKQHHIISNASCTTNCLAPIVKVLHDNFYIEQGMMTTVHSYTNDQRVLDNMHKDLRRARSAGQSIIPTTTGAAKAVSLVLPELSGKLNGIALRVPTPDVSIVDLVVNVREKVTVEKVNEVLKKASQEEMRGILDYTEEPLVSVDFLGNDNSSIIDGLSTMVVGENQIKVMAWYDNEWGYSCRVVDLAKYVSNIKVQKRDNKILTA</sequence>
<dbReference type="RefSeq" id="WP_069657408.1">
    <property type="nucleotide sequence ID" value="NZ_MIJF01000056.1"/>
</dbReference>
<dbReference type="Gene3D" id="3.30.360.10">
    <property type="entry name" value="Dihydrodipicolinate Reductase, domain 2"/>
    <property type="match status" value="1"/>
</dbReference>
<evidence type="ECO:0000313" key="10">
    <source>
        <dbReference type="EMBL" id="OEF98108.1"/>
    </source>
</evidence>
<feature type="active site" description="Nucleophile" evidence="3">
    <location>
        <position position="152"/>
    </location>
</feature>
<evidence type="ECO:0000256" key="5">
    <source>
        <dbReference type="PIRSR" id="PIRSR000149-3"/>
    </source>
</evidence>
<dbReference type="InterPro" id="IPR020828">
    <property type="entry name" value="GlycerAld_3-P_DH_NAD(P)-bd"/>
</dbReference>
<evidence type="ECO:0000256" key="1">
    <source>
        <dbReference type="ARBA" id="ARBA00007406"/>
    </source>
</evidence>
<evidence type="ECO:0000313" key="11">
    <source>
        <dbReference type="Proteomes" id="UP000243739"/>
    </source>
</evidence>
<dbReference type="GO" id="GO:0006006">
    <property type="term" value="P:glucose metabolic process"/>
    <property type="evidence" value="ECO:0007669"/>
    <property type="project" value="InterPro"/>
</dbReference>
<dbReference type="InterPro" id="IPR020829">
    <property type="entry name" value="GlycerAld_3-P_DH_cat"/>
</dbReference>
<dbReference type="Pfam" id="PF02800">
    <property type="entry name" value="Gp_dh_C"/>
    <property type="match status" value="1"/>
</dbReference>
<dbReference type="CDD" id="cd05214">
    <property type="entry name" value="GAPDH_I_N"/>
    <property type="match status" value="1"/>
</dbReference>
<dbReference type="PANTHER" id="PTHR43148">
    <property type="entry name" value="GLYCERALDEHYDE-3-PHOSPHATE DEHYDROGENASE 2"/>
    <property type="match status" value="1"/>
</dbReference>
<evidence type="ECO:0000256" key="3">
    <source>
        <dbReference type="PIRSR" id="PIRSR000149-1"/>
    </source>
</evidence>
<protein>
    <recommendedName>
        <fullName evidence="8">Glyceraldehyde-3-phosphate dehydrogenase</fullName>
        <ecNumber evidence="8">1.2.1.-</ecNumber>
    </recommendedName>
</protein>
<dbReference type="CDD" id="cd18126">
    <property type="entry name" value="GAPDH_I_C"/>
    <property type="match status" value="1"/>
</dbReference>
<dbReference type="SMART" id="SM00846">
    <property type="entry name" value="Gp_dh_N"/>
    <property type="match status" value="1"/>
</dbReference>
<dbReference type="GO" id="GO:0050661">
    <property type="term" value="F:NADP binding"/>
    <property type="evidence" value="ECO:0007669"/>
    <property type="project" value="InterPro"/>
</dbReference>
<dbReference type="NCBIfam" id="TIGR01534">
    <property type="entry name" value="GAPDH-I"/>
    <property type="match status" value="1"/>
</dbReference>
<dbReference type="GO" id="GO:0051287">
    <property type="term" value="F:NAD binding"/>
    <property type="evidence" value="ECO:0007669"/>
    <property type="project" value="InterPro"/>
</dbReference>
<dbReference type="STRING" id="337097.BHF71_03575"/>
<dbReference type="InterPro" id="IPR020830">
    <property type="entry name" value="GlycerAld_3-P_DH_AS"/>
</dbReference>
<evidence type="ECO:0000259" key="9">
    <source>
        <dbReference type="SMART" id="SM00846"/>
    </source>
</evidence>
<dbReference type="EC" id="1.2.1.-" evidence="8"/>
<dbReference type="PRINTS" id="PR00078">
    <property type="entry name" value="G3PDHDRGNASE"/>
</dbReference>
<evidence type="ECO:0000256" key="7">
    <source>
        <dbReference type="RuleBase" id="RU000397"/>
    </source>
</evidence>
<feature type="domain" description="Glyceraldehyde 3-phosphate dehydrogenase NAD(P) binding" evidence="9">
    <location>
        <begin position="3"/>
        <end position="152"/>
    </location>
</feature>
<evidence type="ECO:0000256" key="6">
    <source>
        <dbReference type="PIRSR" id="PIRSR000149-4"/>
    </source>
</evidence>
<dbReference type="EMBL" id="MIJF01000056">
    <property type="protein sequence ID" value="OEF98108.1"/>
    <property type="molecule type" value="Genomic_DNA"/>
</dbReference>
<dbReference type="InterPro" id="IPR020831">
    <property type="entry name" value="GlycerAld/Erythrose_P_DH"/>
</dbReference>
<feature type="binding site" evidence="5">
    <location>
        <begin position="12"/>
        <end position="13"/>
    </location>
    <ligand>
        <name>NAD(+)</name>
        <dbReference type="ChEBI" id="CHEBI:57540"/>
    </ligand>
</feature>
<dbReference type="OrthoDB" id="9803304at2"/>
<dbReference type="SUPFAM" id="SSF55347">
    <property type="entry name" value="Glyceraldehyde-3-phosphate dehydrogenase-like, C-terminal domain"/>
    <property type="match status" value="1"/>
</dbReference>
<keyword evidence="5" id="KW-0547">Nucleotide-binding</keyword>
<dbReference type="GO" id="GO:0016620">
    <property type="term" value="F:oxidoreductase activity, acting on the aldehyde or oxo group of donors, NAD or NADP as acceptor"/>
    <property type="evidence" value="ECO:0007669"/>
    <property type="project" value="InterPro"/>
</dbReference>
<dbReference type="Pfam" id="PF00044">
    <property type="entry name" value="Gp_dh_N"/>
    <property type="match status" value="1"/>
</dbReference>
<accession>A0A1D2YSX1</accession>
<evidence type="ECO:0000256" key="4">
    <source>
        <dbReference type="PIRSR" id="PIRSR000149-2"/>
    </source>
</evidence>
<evidence type="ECO:0000256" key="2">
    <source>
        <dbReference type="ARBA" id="ARBA00023002"/>
    </source>
</evidence>
<comment type="caution">
    <text evidence="10">The sequence shown here is derived from an EMBL/GenBank/DDBJ whole genome shotgun (WGS) entry which is preliminary data.</text>
</comment>
<comment type="similarity">
    <text evidence="1 7">Belongs to the glyceraldehyde-3-phosphate dehydrogenase family.</text>
</comment>
<keyword evidence="2 8" id="KW-0560">Oxidoreductase</keyword>
<gene>
    <name evidence="10" type="ORF">BHF71_03575</name>
</gene>
<dbReference type="Gene3D" id="3.40.50.720">
    <property type="entry name" value="NAD(P)-binding Rossmann-like Domain"/>
    <property type="match status" value="1"/>
</dbReference>
<keyword evidence="11" id="KW-1185">Reference proteome</keyword>
<dbReference type="FunFam" id="3.30.360.10:FF:000002">
    <property type="entry name" value="Glyceraldehyde-3-phosphate dehydrogenase"/>
    <property type="match status" value="1"/>
</dbReference>
<dbReference type="SUPFAM" id="SSF51735">
    <property type="entry name" value="NAD(P)-binding Rossmann-fold domains"/>
    <property type="match status" value="1"/>
</dbReference>
<reference evidence="10 11" key="1">
    <citation type="submission" date="2016-09" db="EMBL/GenBank/DDBJ databases">
        <title>Draft genome sequence for the type strain of Vulcanibacillus modesticaldus BR, a strictly anaerobic, moderately thermophilic, and nitrate-reducing bacterium from deep sea-hydrothermal vents of the Mid-Atlantic Ridge.</title>
        <authorList>
            <person name="Abin C.A."/>
            <person name="Hollibaugh J.T."/>
        </authorList>
    </citation>
    <scope>NUCLEOTIDE SEQUENCE [LARGE SCALE GENOMIC DNA]</scope>
    <source>
        <strain evidence="10 11">BR</strain>
    </source>
</reference>
<proteinExistence type="inferred from homology"/>
<organism evidence="10 11">
    <name type="scientific">Vulcanibacillus modesticaldus</name>
    <dbReference type="NCBI Taxonomy" id="337097"/>
    <lineage>
        <taxon>Bacteria</taxon>
        <taxon>Bacillati</taxon>
        <taxon>Bacillota</taxon>
        <taxon>Bacilli</taxon>
        <taxon>Bacillales</taxon>
        <taxon>Bacillaceae</taxon>
        <taxon>Vulcanibacillus</taxon>
    </lineage>
</organism>
<keyword evidence="5" id="KW-0520">NAD</keyword>
<dbReference type="FunFam" id="3.40.50.720:FF:000001">
    <property type="entry name" value="Glyceraldehyde-3-phosphate dehydrogenase"/>
    <property type="match status" value="1"/>
</dbReference>
<feature type="binding site" evidence="5">
    <location>
        <position position="315"/>
    </location>
    <ligand>
        <name>NAD(+)</name>
        <dbReference type="ChEBI" id="CHEBI:57540"/>
    </ligand>
</feature>
<evidence type="ECO:0000256" key="8">
    <source>
        <dbReference type="RuleBase" id="RU361160"/>
    </source>
</evidence>
<feature type="binding site" evidence="4">
    <location>
        <position position="182"/>
    </location>
    <ligand>
        <name>D-glyceraldehyde 3-phosphate</name>
        <dbReference type="ChEBI" id="CHEBI:59776"/>
    </ligand>
</feature>
<feature type="binding site" evidence="4">
    <location>
        <position position="233"/>
    </location>
    <ligand>
        <name>D-glyceraldehyde 3-phosphate</name>
        <dbReference type="ChEBI" id="CHEBI:59776"/>
    </ligand>
</feature>
<feature type="binding site" evidence="5">
    <location>
        <position position="120"/>
    </location>
    <ligand>
        <name>NAD(+)</name>
        <dbReference type="ChEBI" id="CHEBI:57540"/>
    </ligand>
</feature>